<keyword evidence="1" id="KW-0472">Membrane</keyword>
<feature type="transmembrane region" description="Helical" evidence="1">
    <location>
        <begin position="72"/>
        <end position="98"/>
    </location>
</feature>
<sequence length="134" mass="14791">MAHVPPEQRDGPRFQSGAEAEGKVPAMVAWGLYILSIPSANVLVLVGLIVAYAARDNATGIAREHIEAQIKLFWSVFWWTIACWIAIVISMVLSVVLIGIPFLIIFGILWFLISVWFTVKSVFGLLNLLGDRAP</sequence>
<keyword evidence="1" id="KW-1133">Transmembrane helix</keyword>
<evidence type="ECO:0000313" key="2">
    <source>
        <dbReference type="EMBL" id="MBB4082154.1"/>
    </source>
</evidence>
<protein>
    <submittedName>
        <fullName evidence="2">Putative membrane protein</fullName>
    </submittedName>
</protein>
<organism evidence="2 3">
    <name type="scientific">Brevundimonas lenta</name>
    <dbReference type="NCBI Taxonomy" id="424796"/>
    <lineage>
        <taxon>Bacteria</taxon>
        <taxon>Pseudomonadati</taxon>
        <taxon>Pseudomonadota</taxon>
        <taxon>Alphaproteobacteria</taxon>
        <taxon>Caulobacterales</taxon>
        <taxon>Caulobacteraceae</taxon>
        <taxon>Brevundimonas</taxon>
    </lineage>
</organism>
<feature type="transmembrane region" description="Helical" evidence="1">
    <location>
        <begin position="104"/>
        <end position="129"/>
    </location>
</feature>
<reference evidence="2 3" key="1">
    <citation type="submission" date="2020-08" db="EMBL/GenBank/DDBJ databases">
        <title>Genomic Encyclopedia of Type Strains, Phase IV (KMG-IV): sequencing the most valuable type-strain genomes for metagenomic binning, comparative biology and taxonomic classification.</title>
        <authorList>
            <person name="Goeker M."/>
        </authorList>
    </citation>
    <scope>NUCLEOTIDE SEQUENCE [LARGE SCALE GENOMIC DNA]</scope>
    <source>
        <strain evidence="2 3">DSM 23960</strain>
    </source>
</reference>
<dbReference type="EMBL" id="JACIDM010000001">
    <property type="protein sequence ID" value="MBB4082154.1"/>
    <property type="molecule type" value="Genomic_DNA"/>
</dbReference>
<dbReference type="RefSeq" id="WP_183203267.1">
    <property type="nucleotide sequence ID" value="NZ_BAAAER010000004.1"/>
</dbReference>
<name>A0A7W6JBQ2_9CAUL</name>
<comment type="caution">
    <text evidence="2">The sequence shown here is derived from an EMBL/GenBank/DDBJ whole genome shotgun (WGS) entry which is preliminary data.</text>
</comment>
<keyword evidence="1" id="KW-0812">Transmembrane</keyword>
<evidence type="ECO:0000313" key="3">
    <source>
        <dbReference type="Proteomes" id="UP000529946"/>
    </source>
</evidence>
<feature type="transmembrane region" description="Helical" evidence="1">
    <location>
        <begin position="30"/>
        <end position="52"/>
    </location>
</feature>
<accession>A0A7W6JBQ2</accession>
<proteinExistence type="predicted"/>
<keyword evidence="3" id="KW-1185">Reference proteome</keyword>
<gene>
    <name evidence="2" type="ORF">GGR12_000993</name>
</gene>
<dbReference type="Proteomes" id="UP000529946">
    <property type="component" value="Unassembled WGS sequence"/>
</dbReference>
<dbReference type="AlphaFoldDB" id="A0A7W6JBQ2"/>
<evidence type="ECO:0000256" key="1">
    <source>
        <dbReference type="SAM" id="Phobius"/>
    </source>
</evidence>